<dbReference type="Proteomes" id="UP000567795">
    <property type="component" value="Unassembled WGS sequence"/>
</dbReference>
<evidence type="ECO:0000313" key="4">
    <source>
        <dbReference type="Proteomes" id="UP000567795"/>
    </source>
</evidence>
<sequence>MRTRILRSLTALLGFVAALTLLPAPAAHAAPPAPPSLSTIQSYLNALPVRAEANQSTYDRDLFPHWISQGNNCNTREVVLRRDGTNVVTDANCAAVSGTWYSVYDGATVTSASGIQIDHVVALAEAWRSGAHAWTTTRRQAFANDLNIAQLIAVSGSSNQAKSDYDPSEWVPPRTAYHCTYAKNWIWVKYSYGLAVDSAEKSALQTLLGRC</sequence>
<dbReference type="PANTHER" id="PTHR24094:SF15">
    <property type="entry name" value="AMP-DEPENDENT SYNTHETASE_LIGASE DOMAIN-CONTAINING PROTEIN-RELATED"/>
    <property type="match status" value="1"/>
</dbReference>
<feature type="chain" id="PRO_5032742588" description="GmrSD restriction endonucleases C-terminal domain-containing protein" evidence="1">
    <location>
        <begin position="30"/>
        <end position="211"/>
    </location>
</feature>
<feature type="signal peptide" evidence="1">
    <location>
        <begin position="1"/>
        <end position="29"/>
    </location>
</feature>
<keyword evidence="4" id="KW-1185">Reference proteome</keyword>
<dbReference type="EMBL" id="JACBZD010000001">
    <property type="protein sequence ID" value="NYI05088.1"/>
    <property type="molecule type" value="Genomic_DNA"/>
</dbReference>
<comment type="caution">
    <text evidence="3">The sequence shown here is derived from an EMBL/GenBank/DDBJ whole genome shotgun (WGS) entry which is preliminary data.</text>
</comment>
<evidence type="ECO:0000313" key="3">
    <source>
        <dbReference type="EMBL" id="NYI05088.1"/>
    </source>
</evidence>
<organism evidence="3 4">
    <name type="scientific">Allostreptomyces psammosilenae</name>
    <dbReference type="NCBI Taxonomy" id="1892865"/>
    <lineage>
        <taxon>Bacteria</taxon>
        <taxon>Bacillati</taxon>
        <taxon>Actinomycetota</taxon>
        <taxon>Actinomycetes</taxon>
        <taxon>Kitasatosporales</taxon>
        <taxon>Streptomycetaceae</taxon>
        <taxon>Allostreptomyces</taxon>
    </lineage>
</organism>
<feature type="domain" description="GmrSD restriction endonucleases C-terminal" evidence="2">
    <location>
        <begin position="100"/>
        <end position="205"/>
    </location>
</feature>
<dbReference type="InterPro" id="IPR011089">
    <property type="entry name" value="GmrSD_C"/>
</dbReference>
<evidence type="ECO:0000259" key="2">
    <source>
        <dbReference type="Pfam" id="PF07510"/>
    </source>
</evidence>
<dbReference type="RefSeq" id="WP_179813892.1">
    <property type="nucleotide sequence ID" value="NZ_JACBZD010000001.1"/>
</dbReference>
<evidence type="ECO:0000256" key="1">
    <source>
        <dbReference type="SAM" id="SignalP"/>
    </source>
</evidence>
<dbReference type="PANTHER" id="PTHR24094">
    <property type="entry name" value="SECRETED PROTEIN"/>
    <property type="match status" value="1"/>
</dbReference>
<dbReference type="AlphaFoldDB" id="A0A853A3M4"/>
<accession>A0A853A3M4</accession>
<name>A0A853A3M4_9ACTN</name>
<protein>
    <recommendedName>
        <fullName evidence="2">GmrSD restriction endonucleases C-terminal domain-containing protein</fullName>
    </recommendedName>
</protein>
<reference evidence="3 4" key="1">
    <citation type="submission" date="2020-07" db="EMBL/GenBank/DDBJ databases">
        <title>Sequencing the genomes of 1000 actinobacteria strains.</title>
        <authorList>
            <person name="Klenk H.-P."/>
        </authorList>
    </citation>
    <scope>NUCLEOTIDE SEQUENCE [LARGE SCALE GENOMIC DNA]</scope>
    <source>
        <strain evidence="3 4">DSM 42178</strain>
    </source>
</reference>
<proteinExistence type="predicted"/>
<dbReference type="Pfam" id="PF07510">
    <property type="entry name" value="GmrSD_C"/>
    <property type="match status" value="1"/>
</dbReference>
<gene>
    <name evidence="3" type="ORF">FHU37_002031</name>
</gene>
<keyword evidence="1" id="KW-0732">Signal</keyword>